<dbReference type="OrthoDB" id="8534453at2"/>
<protein>
    <submittedName>
        <fullName evidence="1">Toluene tolerance protein</fullName>
    </submittedName>
</protein>
<evidence type="ECO:0000313" key="2">
    <source>
        <dbReference type="Proteomes" id="UP000315235"/>
    </source>
</evidence>
<dbReference type="RefSeq" id="WP_143489175.1">
    <property type="nucleotide sequence ID" value="NZ_VJOY01000010.1"/>
</dbReference>
<sequence length="204" mass="23642">MRIVTANELQDWLSQGELLEKDSLGPKVVKLASGELLKIFRARGNRLLNRLRPAACRFQAHAERLQALGIHTPRVIDCYWLDRPQAVSACLYHPLVGQPLDTLFRHSRADFDQQVPALARYILELHRRGIYFRSLHLGNILLTPVGEFGLIDFLDIRFKGRPLGRPLVQRNFEHLRSYLQRRKVEDFPWERLMRCYAEASSASS</sequence>
<dbReference type="EMBL" id="VJOY01000010">
    <property type="protein sequence ID" value="TRX74049.1"/>
    <property type="molecule type" value="Genomic_DNA"/>
</dbReference>
<gene>
    <name evidence="1" type="ORF">FM069_15000</name>
</gene>
<name>A0A553GX25_9PSED</name>
<organism evidence="1 2">
    <name type="scientific">Pseudomonas mangiferae</name>
    <dbReference type="NCBI Taxonomy" id="2593654"/>
    <lineage>
        <taxon>Bacteria</taxon>
        <taxon>Pseudomonadati</taxon>
        <taxon>Pseudomonadota</taxon>
        <taxon>Gammaproteobacteria</taxon>
        <taxon>Pseudomonadales</taxon>
        <taxon>Pseudomonadaceae</taxon>
        <taxon>Pseudomonas</taxon>
    </lineage>
</organism>
<proteinExistence type="predicted"/>
<evidence type="ECO:0000313" key="1">
    <source>
        <dbReference type="EMBL" id="TRX74049.1"/>
    </source>
</evidence>
<comment type="caution">
    <text evidence="1">The sequence shown here is derived from an EMBL/GenBank/DDBJ whole genome shotgun (WGS) entry which is preliminary data.</text>
</comment>
<dbReference type="Pfam" id="PF06293">
    <property type="entry name" value="Kdo"/>
    <property type="match status" value="1"/>
</dbReference>
<dbReference type="SUPFAM" id="SSF56112">
    <property type="entry name" value="Protein kinase-like (PK-like)"/>
    <property type="match status" value="1"/>
</dbReference>
<keyword evidence="2" id="KW-1185">Reference proteome</keyword>
<dbReference type="AlphaFoldDB" id="A0A553GX25"/>
<dbReference type="Proteomes" id="UP000315235">
    <property type="component" value="Unassembled WGS sequence"/>
</dbReference>
<dbReference type="InterPro" id="IPR011009">
    <property type="entry name" value="Kinase-like_dom_sf"/>
</dbReference>
<reference evidence="1 2" key="1">
    <citation type="submission" date="2019-07" db="EMBL/GenBank/DDBJ databases">
        <title>Pseudomonas mangiferae sp. nov., isolated from bark of mango tree in Thailand.</title>
        <authorList>
            <person name="Srisuk N."/>
            <person name="Anurat P."/>
        </authorList>
    </citation>
    <scope>NUCLEOTIDE SEQUENCE [LARGE SCALE GENOMIC DNA]</scope>
    <source>
        <strain evidence="1 2">DMKU_BBB3-04</strain>
    </source>
</reference>
<accession>A0A553GX25</accession>